<gene>
    <name evidence="1" type="ORF">AB0L16_30175</name>
</gene>
<sequence>MRAGLEKALAHSRLRQDLAWLSGRDWAPRTAALLARLWQERVRPDWPRRRALLERDITYRAGLLAVHGRPQALHRMSRHSAWVDPDAIRFGIRPGPDRVVGEQGLLLVPVTGDHGTWLCSAPGGRYAQVYPARGRWAPDRPPERPGRALERLVGTGRAAVLHELRHPATSSEPAVLLGWSLGTVGGHLAVLRQAGLITGTRVGRRVVYRRTESGDALAAIGLDRPGSAHR</sequence>
<dbReference type="Gene3D" id="1.10.10.10">
    <property type="entry name" value="Winged helix-like DNA-binding domain superfamily/Winged helix DNA-binding domain"/>
    <property type="match status" value="1"/>
</dbReference>
<reference evidence="1 2" key="1">
    <citation type="submission" date="2024-06" db="EMBL/GenBank/DDBJ databases">
        <title>The Natural Products Discovery Center: Release of the First 8490 Sequenced Strains for Exploring Actinobacteria Biosynthetic Diversity.</title>
        <authorList>
            <person name="Kalkreuter E."/>
            <person name="Kautsar S.A."/>
            <person name="Yang D."/>
            <person name="Bader C.D."/>
            <person name="Teijaro C.N."/>
            <person name="Fluegel L."/>
            <person name="Davis C.M."/>
            <person name="Simpson J.R."/>
            <person name="Lauterbach L."/>
            <person name="Steele A.D."/>
            <person name="Gui C."/>
            <person name="Meng S."/>
            <person name="Li G."/>
            <person name="Viehrig K."/>
            <person name="Ye F."/>
            <person name="Su P."/>
            <person name="Kiefer A.F."/>
            <person name="Nichols A."/>
            <person name="Cepeda A.J."/>
            <person name="Yan W."/>
            <person name="Fan B."/>
            <person name="Jiang Y."/>
            <person name="Adhikari A."/>
            <person name="Zheng C.-J."/>
            <person name="Schuster L."/>
            <person name="Cowan T.M."/>
            <person name="Smanski M.J."/>
            <person name="Chevrette M.G."/>
            <person name="De Carvalho L.P.S."/>
            <person name="Shen B."/>
        </authorList>
    </citation>
    <scope>NUCLEOTIDE SEQUENCE [LARGE SCALE GENOMIC DNA]</scope>
    <source>
        <strain evidence="1 2">NPDC052347</strain>
    </source>
</reference>
<organism evidence="1 2">
    <name type="scientific">Streptomyces orinoci</name>
    <name type="common">Streptoverticillium orinoci</name>
    <dbReference type="NCBI Taxonomy" id="67339"/>
    <lineage>
        <taxon>Bacteria</taxon>
        <taxon>Bacillati</taxon>
        <taxon>Actinomycetota</taxon>
        <taxon>Actinomycetes</taxon>
        <taxon>Kitasatosporales</taxon>
        <taxon>Streptomycetaceae</taxon>
        <taxon>Streptomyces</taxon>
    </lineage>
</organism>
<comment type="caution">
    <text evidence="1">The sequence shown here is derived from an EMBL/GenBank/DDBJ whole genome shotgun (WGS) entry which is preliminary data.</text>
</comment>
<name>A0ABV3K667_STRON</name>
<keyword evidence="2" id="KW-1185">Reference proteome</keyword>
<dbReference type="InterPro" id="IPR036390">
    <property type="entry name" value="WH_DNA-bd_sf"/>
</dbReference>
<dbReference type="Proteomes" id="UP001552594">
    <property type="component" value="Unassembled WGS sequence"/>
</dbReference>
<dbReference type="InterPro" id="IPR036388">
    <property type="entry name" value="WH-like_DNA-bd_sf"/>
</dbReference>
<accession>A0ABV3K667</accession>
<dbReference type="RefSeq" id="WP_109278445.1">
    <property type="nucleotide sequence ID" value="NZ_JBFAUK010000037.1"/>
</dbReference>
<dbReference type="EMBL" id="JBFAUK010000037">
    <property type="protein sequence ID" value="MEV5510641.1"/>
    <property type="molecule type" value="Genomic_DNA"/>
</dbReference>
<protein>
    <submittedName>
        <fullName evidence="1">Helix-turn-helix domain-containing protein</fullName>
    </submittedName>
</protein>
<proteinExistence type="predicted"/>
<dbReference type="SUPFAM" id="SSF46785">
    <property type="entry name" value="Winged helix' DNA-binding domain"/>
    <property type="match status" value="1"/>
</dbReference>
<evidence type="ECO:0000313" key="2">
    <source>
        <dbReference type="Proteomes" id="UP001552594"/>
    </source>
</evidence>
<evidence type="ECO:0000313" key="1">
    <source>
        <dbReference type="EMBL" id="MEV5510641.1"/>
    </source>
</evidence>